<dbReference type="Pfam" id="PF09084">
    <property type="entry name" value="NMT1"/>
    <property type="match status" value="1"/>
</dbReference>
<comment type="function">
    <text evidence="4">Part of a binding-protein-dependent transport system for aliphatic sulfonates. Putative binding protein.</text>
</comment>
<dbReference type="CDD" id="cd13558">
    <property type="entry name" value="PBP2_SsuA_like_2"/>
    <property type="match status" value="1"/>
</dbReference>
<dbReference type="AlphaFoldDB" id="B0SY42"/>
<comment type="similarity">
    <text evidence="1">Belongs to the bacterial solute-binding protein SsuA/TauA family.</text>
</comment>
<dbReference type="SMART" id="SM00062">
    <property type="entry name" value="PBPb"/>
    <property type="match status" value="1"/>
</dbReference>
<keyword evidence="3 6" id="KW-0732">Signal</keyword>
<reference evidence="8" key="1">
    <citation type="submission" date="2008-01" db="EMBL/GenBank/DDBJ databases">
        <title>Complete sequence of chromosome of Caulobacter sp. K31.</title>
        <authorList>
            <consortium name="US DOE Joint Genome Institute"/>
            <person name="Copeland A."/>
            <person name="Lucas S."/>
            <person name="Lapidus A."/>
            <person name="Barry K."/>
            <person name="Glavina del Rio T."/>
            <person name="Dalin E."/>
            <person name="Tice H."/>
            <person name="Pitluck S."/>
            <person name="Bruce D."/>
            <person name="Goodwin L."/>
            <person name="Thompson L.S."/>
            <person name="Brettin T."/>
            <person name="Detter J.C."/>
            <person name="Han C."/>
            <person name="Schmutz J."/>
            <person name="Larimer F."/>
            <person name="Land M."/>
            <person name="Hauser L."/>
            <person name="Kyrpides N."/>
            <person name="Kim E."/>
            <person name="Stephens C."/>
            <person name="Richardson P."/>
        </authorList>
    </citation>
    <scope>NUCLEOTIDE SEQUENCE [LARGE SCALE GENOMIC DNA]</scope>
    <source>
        <strain evidence="8">K31</strain>
    </source>
</reference>
<dbReference type="InterPro" id="IPR001638">
    <property type="entry name" value="Solute-binding_3/MltF_N"/>
</dbReference>
<dbReference type="SUPFAM" id="SSF53850">
    <property type="entry name" value="Periplasmic binding protein-like II"/>
    <property type="match status" value="1"/>
</dbReference>
<name>B0SY42_CAUSK</name>
<evidence type="ECO:0000256" key="2">
    <source>
        <dbReference type="ARBA" id="ARBA00022448"/>
    </source>
</evidence>
<proteinExistence type="inferred from homology"/>
<evidence type="ECO:0000259" key="7">
    <source>
        <dbReference type="SMART" id="SM00062"/>
    </source>
</evidence>
<feature type="signal peptide" evidence="6">
    <location>
        <begin position="1"/>
        <end position="25"/>
    </location>
</feature>
<feature type="domain" description="Solute-binding protein family 3/N-terminal" evidence="7">
    <location>
        <begin position="42"/>
        <end position="263"/>
    </location>
</feature>
<dbReference type="KEGG" id="cak:Caul_2662"/>
<keyword evidence="2" id="KW-0813">Transport</keyword>
<evidence type="ECO:0000256" key="3">
    <source>
        <dbReference type="ARBA" id="ARBA00022729"/>
    </source>
</evidence>
<protein>
    <recommendedName>
        <fullName evidence="5">Putative aliphatic sulfonates-binding protein</fullName>
    </recommendedName>
</protein>
<evidence type="ECO:0000256" key="5">
    <source>
        <dbReference type="ARBA" id="ARBA00070228"/>
    </source>
</evidence>
<dbReference type="InterPro" id="IPR015168">
    <property type="entry name" value="SsuA/THI5"/>
</dbReference>
<dbReference type="EMBL" id="CP000927">
    <property type="protein sequence ID" value="ABZ71789.1"/>
    <property type="molecule type" value="Genomic_DNA"/>
</dbReference>
<organism evidence="8">
    <name type="scientific">Caulobacter sp. (strain K31)</name>
    <dbReference type="NCBI Taxonomy" id="366602"/>
    <lineage>
        <taxon>Bacteria</taxon>
        <taxon>Pseudomonadati</taxon>
        <taxon>Pseudomonadota</taxon>
        <taxon>Alphaproteobacteria</taxon>
        <taxon>Caulobacterales</taxon>
        <taxon>Caulobacteraceae</taxon>
        <taxon>Caulobacter</taxon>
    </lineage>
</organism>
<dbReference type="FunFam" id="3.40.190.10:FF:000050">
    <property type="entry name" value="Sulfonate ABC transporter substrate-binding protein"/>
    <property type="match status" value="1"/>
</dbReference>
<accession>B0SY42</accession>
<dbReference type="PANTHER" id="PTHR30024:SF48">
    <property type="entry name" value="ABC TRANSPORTER SUBSTRATE-BINDING PROTEIN"/>
    <property type="match status" value="1"/>
</dbReference>
<gene>
    <name evidence="8" type="ordered locus">Caul_2662</name>
</gene>
<evidence type="ECO:0000313" key="8">
    <source>
        <dbReference type="EMBL" id="ABZ71789.1"/>
    </source>
</evidence>
<dbReference type="HOGENOM" id="CLU_028871_2_1_5"/>
<sequence length="332" mass="35080" precursor="true">MTLLIPSRRHLLVGGLSFAGLSTLAACSPGKTKDATSLSDLTLRAATYRGNPESFFKEAGVGDTPYRIARSEFASGNLIAEAINAGALDIGGMSETPPIFIAGAPGNDVRLVAVLQGDVNNQVVLVPKNSPAKTFADLKGKKIGYVKATTSHYILLRLLNEAGLKWTDVQPVALTPQDGLAAFSSGAIDAWIIYGVIVQQARRAGARVLRTALGILSGNYVVAASVKALDDEVRRQALADYLGRYAKVVDWINADGERWAQVRAAATGVPAEDYLREFQERSGPLKLARVTPAAIASQQSVADTFAAAGLIPGKVDVAPLWDTRLNSALPDA</sequence>
<evidence type="ECO:0000256" key="6">
    <source>
        <dbReference type="SAM" id="SignalP"/>
    </source>
</evidence>
<dbReference type="STRING" id="366602.Caul_2662"/>
<dbReference type="Gene3D" id="3.40.190.10">
    <property type="entry name" value="Periplasmic binding protein-like II"/>
    <property type="match status" value="2"/>
</dbReference>
<evidence type="ECO:0000256" key="1">
    <source>
        <dbReference type="ARBA" id="ARBA00010742"/>
    </source>
</evidence>
<feature type="chain" id="PRO_5002755667" description="Putative aliphatic sulfonates-binding protein" evidence="6">
    <location>
        <begin position="26"/>
        <end position="332"/>
    </location>
</feature>
<dbReference type="eggNOG" id="COG0715">
    <property type="taxonomic scope" value="Bacteria"/>
</dbReference>
<evidence type="ECO:0000256" key="4">
    <source>
        <dbReference type="ARBA" id="ARBA00055538"/>
    </source>
</evidence>
<dbReference type="PANTHER" id="PTHR30024">
    <property type="entry name" value="ALIPHATIC SULFONATES-BINDING PROTEIN-RELATED"/>
    <property type="match status" value="1"/>
</dbReference>
<dbReference type="OrthoDB" id="6522570at2"/>